<dbReference type="Proteomes" id="UP000269396">
    <property type="component" value="Unassembled WGS sequence"/>
</dbReference>
<name>A0A183PX06_9TREM</name>
<evidence type="ECO:0000313" key="1">
    <source>
        <dbReference type="EMBL" id="VDP78280.1"/>
    </source>
</evidence>
<organism evidence="1 2">
    <name type="scientific">Schistosoma mattheei</name>
    <dbReference type="NCBI Taxonomy" id="31246"/>
    <lineage>
        <taxon>Eukaryota</taxon>
        <taxon>Metazoa</taxon>
        <taxon>Spiralia</taxon>
        <taxon>Lophotrochozoa</taxon>
        <taxon>Platyhelminthes</taxon>
        <taxon>Trematoda</taxon>
        <taxon>Digenea</taxon>
        <taxon>Strigeidida</taxon>
        <taxon>Schistosomatoidea</taxon>
        <taxon>Schistosomatidae</taxon>
        <taxon>Schistosoma</taxon>
    </lineage>
</organism>
<reference evidence="1 2" key="1">
    <citation type="submission" date="2018-11" db="EMBL/GenBank/DDBJ databases">
        <authorList>
            <consortium name="Pathogen Informatics"/>
        </authorList>
    </citation>
    <scope>NUCLEOTIDE SEQUENCE [LARGE SCALE GENOMIC DNA]</scope>
    <source>
        <strain>Denwood</strain>
        <strain evidence="2">Zambia</strain>
    </source>
</reference>
<proteinExistence type="predicted"/>
<gene>
    <name evidence="1" type="ORF">SMTD_LOCUS18892</name>
</gene>
<evidence type="ECO:0000313" key="2">
    <source>
        <dbReference type="Proteomes" id="UP000269396"/>
    </source>
</evidence>
<dbReference type="AlphaFoldDB" id="A0A183PX06"/>
<sequence length="77" mass="9026">MHSAKYVSEWPQSTDVFVRSASQLSKHVFERHDSLRRPLETEYEGSFKVINRQPKYHIIDKNGTDDNASTKRPEADY</sequence>
<protein>
    <submittedName>
        <fullName evidence="1">Uncharacterized protein</fullName>
    </submittedName>
</protein>
<accession>A0A183PX06</accession>
<keyword evidence="2" id="KW-1185">Reference proteome</keyword>
<dbReference type="EMBL" id="UZAL01041297">
    <property type="protein sequence ID" value="VDP78280.1"/>
    <property type="molecule type" value="Genomic_DNA"/>
</dbReference>